<dbReference type="PaxDb" id="449447-MAE_24850"/>
<dbReference type="GO" id="GO:0008320">
    <property type="term" value="F:protein transmembrane transporter activity"/>
    <property type="evidence" value="ECO:0007669"/>
    <property type="project" value="TreeGrafter"/>
</dbReference>
<keyword evidence="7" id="KW-1185">Reference proteome</keyword>
<proteinExistence type="predicted"/>
<dbReference type="GO" id="GO:0046819">
    <property type="term" value="P:protein secretion by the type V secretion system"/>
    <property type="evidence" value="ECO:0007669"/>
    <property type="project" value="TreeGrafter"/>
</dbReference>
<evidence type="ECO:0000259" key="4">
    <source>
        <dbReference type="Pfam" id="PF03865"/>
    </source>
</evidence>
<feature type="domain" description="Haemolysin activator HlyB C-terminal" evidence="4">
    <location>
        <begin position="338"/>
        <end position="501"/>
    </location>
</feature>
<protein>
    <recommendedName>
        <fullName evidence="8">Hemolysin activation/secretion protein</fullName>
    </recommendedName>
</protein>
<dbReference type="Pfam" id="PF03865">
    <property type="entry name" value="ShlB"/>
    <property type="match status" value="2"/>
</dbReference>
<evidence type="ECO:0000259" key="5">
    <source>
        <dbReference type="Pfam" id="PF08479"/>
    </source>
</evidence>
<dbReference type="EnsemblBacteria" id="BAG02307">
    <property type="protein sequence ID" value="BAG02307"/>
    <property type="gene ID" value="MAE_24850"/>
</dbReference>
<feature type="domain" description="Haemolysin activator HlyB C-terminal" evidence="4">
    <location>
        <begin position="153"/>
        <end position="227"/>
    </location>
</feature>
<keyword evidence="3" id="KW-0998">Cell outer membrane</keyword>
<dbReference type="HOGENOM" id="CLU_021521_0_0_3"/>
<dbReference type="PANTHER" id="PTHR34597">
    <property type="entry name" value="SLR1661 PROTEIN"/>
    <property type="match status" value="1"/>
</dbReference>
<dbReference type="AlphaFoldDB" id="B0JHF5"/>
<evidence type="ECO:0000256" key="3">
    <source>
        <dbReference type="ARBA" id="ARBA00023237"/>
    </source>
</evidence>
<dbReference type="Gene3D" id="2.40.160.50">
    <property type="entry name" value="membrane protein fhac: a member of the omp85/tpsb transporter family"/>
    <property type="match status" value="1"/>
</dbReference>
<dbReference type="EMBL" id="AP009552">
    <property type="protein sequence ID" value="BAG02307.1"/>
    <property type="molecule type" value="Genomic_DNA"/>
</dbReference>
<evidence type="ECO:0000313" key="7">
    <source>
        <dbReference type="Proteomes" id="UP000001510"/>
    </source>
</evidence>
<dbReference type="KEGG" id="mar:MAE_24850"/>
<dbReference type="Proteomes" id="UP000001510">
    <property type="component" value="Chromosome"/>
</dbReference>
<organism evidence="6 7">
    <name type="scientific">Microcystis aeruginosa (strain NIES-843 / IAM M-2473)</name>
    <dbReference type="NCBI Taxonomy" id="449447"/>
    <lineage>
        <taxon>Bacteria</taxon>
        <taxon>Bacillati</taxon>
        <taxon>Cyanobacteriota</taxon>
        <taxon>Cyanophyceae</taxon>
        <taxon>Oscillatoriophycideae</taxon>
        <taxon>Chroococcales</taxon>
        <taxon>Microcystaceae</taxon>
        <taxon>Microcystis</taxon>
    </lineage>
</organism>
<evidence type="ECO:0000256" key="2">
    <source>
        <dbReference type="ARBA" id="ARBA00022692"/>
    </source>
</evidence>
<keyword evidence="1" id="KW-1134">Transmembrane beta strand</keyword>
<evidence type="ECO:0000256" key="1">
    <source>
        <dbReference type="ARBA" id="ARBA00022452"/>
    </source>
</evidence>
<dbReference type="PANTHER" id="PTHR34597:SF3">
    <property type="entry name" value="OUTER MEMBRANE TRANSPORTER CDIB"/>
    <property type="match status" value="1"/>
</dbReference>
<dbReference type="BioCyc" id="MAER449447:MAE_RS10855-MONOMER"/>
<dbReference type="InterPro" id="IPR005565">
    <property type="entry name" value="Hemolysn_activator_HlyB_C"/>
</dbReference>
<dbReference type="eggNOG" id="COG2831">
    <property type="taxonomic scope" value="Bacteria"/>
</dbReference>
<dbReference type="RefSeq" id="WP_012265611.1">
    <property type="nucleotide sequence ID" value="NC_010296.1"/>
</dbReference>
<dbReference type="Gene3D" id="3.10.20.310">
    <property type="entry name" value="membrane protein fhac"/>
    <property type="match status" value="1"/>
</dbReference>
<keyword evidence="2" id="KW-0812">Transmembrane</keyword>
<feature type="domain" description="Polypeptide-transport-associated ShlB-type" evidence="5">
    <location>
        <begin position="19"/>
        <end position="92"/>
    </location>
</feature>
<evidence type="ECO:0000313" key="6">
    <source>
        <dbReference type="EMBL" id="BAG02307.1"/>
    </source>
</evidence>
<evidence type="ECO:0008006" key="8">
    <source>
        <dbReference type="Google" id="ProtNLM"/>
    </source>
</evidence>
<name>B0JHF5_MICAN</name>
<keyword evidence="1" id="KW-0472">Membrane</keyword>
<gene>
    <name evidence="6" type="ordered locus">MAE_24850</name>
</gene>
<dbReference type="Pfam" id="PF08479">
    <property type="entry name" value="POTRA_2"/>
    <property type="match status" value="1"/>
</dbReference>
<sequence>MTVEGAECGLETPDLTISVRQIEVVGSTIFTPKDWNPIIEPLAGRTVTLAQLQEAADKITQLYVENGYITSRAVLGEQEIVDGVVQIQVIEGRLSEIKIEGAPRLENYVRLRLELGAKPPLRPNRIEDQLLLLQSDPLIKGINASLQPGVKIGESILVVTVNPAPSFNAELTADNYSPPILGGEQYGIGVGYGNLTGLGDRIFASYKHTSGRTNLWDFRYHIPLNPMDGAVELRAFLSRSEFTSSQTFNLINQGQITQETFDLTLSSDYDFYQASFRQPIIRTPRKELALSLGFSYRNGFPLEALEAVNLPAILTDFLNQVGVEQGLQDLGLLSPDLNQDKTSVFALGVDYITRDQSGVWALRSQFNFGTGLFDATIRPSPLPDGLFFSWLLQMQRIHRLGEDNLLLISVDIQLTPNSLLASEQFVIGGGQSLRGYRQNVRFGDNGFRFSIEDRIALVKNEVGNAVFQIAPFADIGQVWNNPDNPVTLPSQTFLAAIGVGLLWNPVKQVAVRLDFALPFVNLKDRGNNIQDNGIYFNVIIRP</sequence>
<reference evidence="6 7" key="1">
    <citation type="journal article" date="2007" name="DNA Res.">
        <title>Complete genomic structure of the bloom-forming toxic cyanobacterium Microcystis aeruginosa NIES-843.</title>
        <authorList>
            <person name="Kaneko T."/>
            <person name="Nakajima N."/>
            <person name="Okamoto S."/>
            <person name="Suzuki I."/>
            <person name="Tanabe Y."/>
            <person name="Tamaoki M."/>
            <person name="Nakamura Y."/>
            <person name="Kasai F."/>
            <person name="Watanabe A."/>
            <person name="Kawashima K."/>
            <person name="Kishida Y."/>
            <person name="Ono A."/>
            <person name="Shimizu Y."/>
            <person name="Takahashi C."/>
            <person name="Minami C."/>
            <person name="Fujishiro T."/>
            <person name="Kohara M."/>
            <person name="Katoh M."/>
            <person name="Nakazaki N."/>
            <person name="Nakayama S."/>
            <person name="Yamada M."/>
            <person name="Tabata S."/>
            <person name="Watanabe M.M."/>
        </authorList>
    </citation>
    <scope>NUCLEOTIDE SEQUENCE [LARGE SCALE GENOMIC DNA]</scope>
    <source>
        <strain evidence="7">NIES-843 / IAM M-247</strain>
    </source>
</reference>
<dbReference type="InterPro" id="IPR051544">
    <property type="entry name" value="TPS_OM_transporter"/>
</dbReference>
<dbReference type="InterPro" id="IPR013686">
    <property type="entry name" value="Polypept-transport_assoc_ShlB"/>
</dbReference>
<dbReference type="GO" id="GO:0098046">
    <property type="term" value="C:type V protein secretion system complex"/>
    <property type="evidence" value="ECO:0007669"/>
    <property type="project" value="TreeGrafter"/>
</dbReference>
<accession>B0JHF5</accession>
<dbReference type="STRING" id="449447.MAE_24850"/>
<dbReference type="PATRIC" id="fig|449447.4.peg.2275"/>